<dbReference type="FunFam" id="3.30.590.10:FF:000005">
    <property type="entry name" value="Probable glutamine synthetase"/>
    <property type="match status" value="1"/>
</dbReference>
<dbReference type="InterPro" id="IPR036651">
    <property type="entry name" value="Gln_synt_N_sf"/>
</dbReference>
<dbReference type="EMBL" id="CP042435">
    <property type="protein sequence ID" value="QEC65904.1"/>
    <property type="molecule type" value="Genomic_DNA"/>
</dbReference>
<dbReference type="GO" id="GO:0006576">
    <property type="term" value="P:biogenic amine metabolic process"/>
    <property type="evidence" value="ECO:0007669"/>
    <property type="project" value="UniProtKB-ARBA"/>
</dbReference>
<accession>A0A5B8V3F5</accession>
<dbReference type="OrthoDB" id="9807095at2"/>
<comment type="similarity">
    <text evidence="1 5 6">Belongs to the glutamine synthetase family.</text>
</comment>
<dbReference type="SMART" id="SM01230">
    <property type="entry name" value="Gln-synt_C"/>
    <property type="match status" value="1"/>
</dbReference>
<keyword evidence="4" id="KW-0067">ATP-binding</keyword>
<dbReference type="RefSeq" id="WP_147187704.1">
    <property type="nucleotide sequence ID" value="NZ_CP042435.1"/>
</dbReference>
<dbReference type="GO" id="GO:0006542">
    <property type="term" value="P:glutamine biosynthetic process"/>
    <property type="evidence" value="ECO:0007669"/>
    <property type="project" value="InterPro"/>
</dbReference>
<keyword evidence="3" id="KW-0547">Nucleotide-binding</keyword>
<dbReference type="Proteomes" id="UP000321533">
    <property type="component" value="Chromosome"/>
</dbReference>
<feature type="domain" description="GS beta-grasp" evidence="7">
    <location>
        <begin position="13"/>
        <end position="108"/>
    </location>
</feature>
<dbReference type="GO" id="GO:0005524">
    <property type="term" value="F:ATP binding"/>
    <property type="evidence" value="ECO:0007669"/>
    <property type="project" value="UniProtKB-KW"/>
</dbReference>
<reference evidence="9 10" key="1">
    <citation type="journal article" date="2016" name="Int. J. Syst. Evol. Microbiol.">
        <title>Panacibacter ginsenosidivorans gen. nov., sp. nov., with ginsenoside converting activity isolated from soil of a ginseng field.</title>
        <authorList>
            <person name="Siddiqi M.Z."/>
            <person name="Muhammad Shafi S."/>
            <person name="Choi K.D."/>
            <person name="Im W.T."/>
        </authorList>
    </citation>
    <scope>NUCLEOTIDE SEQUENCE [LARGE SCALE GENOMIC DNA]</scope>
    <source>
        <strain evidence="9 10">Gsoil1550</strain>
    </source>
</reference>
<dbReference type="PANTHER" id="PTHR43785">
    <property type="entry name" value="GAMMA-GLUTAMYLPUTRESCINE SYNTHETASE"/>
    <property type="match status" value="1"/>
</dbReference>
<name>A0A5B8V3F5_9BACT</name>
<dbReference type="Gene3D" id="3.30.590.10">
    <property type="entry name" value="Glutamine synthetase/guanido kinase, catalytic domain"/>
    <property type="match status" value="1"/>
</dbReference>
<evidence type="ECO:0000313" key="10">
    <source>
        <dbReference type="Proteomes" id="UP000321533"/>
    </source>
</evidence>
<dbReference type="Gene3D" id="3.10.20.70">
    <property type="entry name" value="Glutamine synthetase, N-terminal domain"/>
    <property type="match status" value="1"/>
</dbReference>
<feature type="domain" description="GS catalytic" evidence="8">
    <location>
        <begin position="115"/>
        <end position="452"/>
    </location>
</feature>
<dbReference type="InterPro" id="IPR014746">
    <property type="entry name" value="Gln_synth/guanido_kin_cat_dom"/>
</dbReference>
<evidence type="ECO:0000259" key="7">
    <source>
        <dbReference type="PROSITE" id="PS51986"/>
    </source>
</evidence>
<dbReference type="KEGG" id="pgin:FRZ67_00780"/>
<dbReference type="SUPFAM" id="SSF55931">
    <property type="entry name" value="Glutamine synthetase/guanido kinase"/>
    <property type="match status" value="1"/>
</dbReference>
<dbReference type="SUPFAM" id="SSF54368">
    <property type="entry name" value="Glutamine synthetase, N-terminal domain"/>
    <property type="match status" value="1"/>
</dbReference>
<evidence type="ECO:0000259" key="8">
    <source>
        <dbReference type="PROSITE" id="PS51987"/>
    </source>
</evidence>
<dbReference type="GO" id="GO:0042402">
    <property type="term" value="P:biogenic amine catabolic process"/>
    <property type="evidence" value="ECO:0007669"/>
    <property type="project" value="UniProtKB-ARBA"/>
</dbReference>
<proteinExistence type="inferred from homology"/>
<dbReference type="Pfam" id="PF00120">
    <property type="entry name" value="Gln-synt_C"/>
    <property type="match status" value="1"/>
</dbReference>
<sequence length="452" mass="51414">MDNQDIKGYLQQHNTDKIKFAFADIDGVLRGKVISKQKFIDTLEDGIGFCDVVFGWDSNDSAYDNIELTGWHSGYPDRQARVDLSTLRNIPWQDDIPFFLADFSKANGDDLPSCSRSLLKHIIKQCKDMGYHAEFAQEFEWFNFKETPQSLQQKQFTRIEPLTPGMFGYSILRTSLHSDFYYDLFNSLTQFDIPVEGIHTETGPGVYEAAIAHDEILKAADKAVLFKTAVKEIAYNHGIMASFMAKWNENLPGCSGHIHQSLWNKNKTQNLFHSTDDADNMSDLLKHYIAGQLYCMPHILPMYAPNINSYKRLVEGAWAPTTITWGVDNRTTALRVLHPSYKYTRLETRVAGSDSNPYLAMAAALASGLYGIKNKLSLDIPATVGNGYKNISNGVLPANLYEASIAMQHSIIAKELFGDAFVNHFTQTRLWEWRQFGKHVTDWELKRYFEII</sequence>
<dbReference type="AlphaFoldDB" id="A0A5B8V3F5"/>
<evidence type="ECO:0000256" key="2">
    <source>
        <dbReference type="ARBA" id="ARBA00022598"/>
    </source>
</evidence>
<dbReference type="InterPro" id="IPR008146">
    <property type="entry name" value="Gln_synth_cat_dom"/>
</dbReference>
<dbReference type="PROSITE" id="PS51987">
    <property type="entry name" value="GS_CATALYTIC"/>
    <property type="match status" value="1"/>
</dbReference>
<organism evidence="9 10">
    <name type="scientific">Panacibacter ginsenosidivorans</name>
    <dbReference type="NCBI Taxonomy" id="1813871"/>
    <lineage>
        <taxon>Bacteria</taxon>
        <taxon>Pseudomonadati</taxon>
        <taxon>Bacteroidota</taxon>
        <taxon>Chitinophagia</taxon>
        <taxon>Chitinophagales</taxon>
        <taxon>Chitinophagaceae</taxon>
        <taxon>Panacibacter</taxon>
    </lineage>
</organism>
<keyword evidence="10" id="KW-1185">Reference proteome</keyword>
<evidence type="ECO:0000256" key="1">
    <source>
        <dbReference type="ARBA" id="ARBA00009897"/>
    </source>
</evidence>
<evidence type="ECO:0000256" key="6">
    <source>
        <dbReference type="RuleBase" id="RU000384"/>
    </source>
</evidence>
<evidence type="ECO:0000256" key="5">
    <source>
        <dbReference type="PROSITE-ProRule" id="PRU01330"/>
    </source>
</evidence>
<evidence type="ECO:0000256" key="4">
    <source>
        <dbReference type="ARBA" id="ARBA00022840"/>
    </source>
</evidence>
<dbReference type="PANTHER" id="PTHR43785:SF12">
    <property type="entry name" value="TYPE-1 GLUTAMINE SYNTHETASE 2"/>
    <property type="match status" value="1"/>
</dbReference>
<evidence type="ECO:0000313" key="9">
    <source>
        <dbReference type="EMBL" id="QEC65904.1"/>
    </source>
</evidence>
<gene>
    <name evidence="9" type="ORF">FRZ67_00780</name>
</gene>
<dbReference type="InterPro" id="IPR008147">
    <property type="entry name" value="Gln_synt_N"/>
</dbReference>
<evidence type="ECO:0000256" key="3">
    <source>
        <dbReference type="ARBA" id="ARBA00022741"/>
    </source>
</evidence>
<dbReference type="PROSITE" id="PS51986">
    <property type="entry name" value="GS_BETA_GRASP"/>
    <property type="match status" value="1"/>
</dbReference>
<keyword evidence="2" id="KW-0436">Ligase</keyword>
<dbReference type="GO" id="GO:0004356">
    <property type="term" value="F:glutamine synthetase activity"/>
    <property type="evidence" value="ECO:0007669"/>
    <property type="project" value="InterPro"/>
</dbReference>
<protein>
    <submittedName>
        <fullName evidence="9">Glutamine synthetase</fullName>
    </submittedName>
</protein>